<evidence type="ECO:0000256" key="1">
    <source>
        <dbReference type="SAM" id="MobiDB-lite"/>
    </source>
</evidence>
<gene>
    <name evidence="2" type="ORF">PLOB_00004274</name>
</gene>
<dbReference type="EMBL" id="CALNXK010000118">
    <property type="protein sequence ID" value="CAH3160936.1"/>
    <property type="molecule type" value="Genomic_DNA"/>
</dbReference>
<keyword evidence="3" id="KW-1185">Reference proteome</keyword>
<name>A0ABN8QEZ1_9CNID</name>
<protein>
    <submittedName>
        <fullName evidence="2">Uncharacterized protein</fullName>
    </submittedName>
</protein>
<comment type="caution">
    <text evidence="2">The sequence shown here is derived from an EMBL/GenBank/DDBJ whole genome shotgun (WGS) entry which is preliminary data.</text>
</comment>
<proteinExistence type="predicted"/>
<organism evidence="2 3">
    <name type="scientific">Porites lobata</name>
    <dbReference type="NCBI Taxonomy" id="104759"/>
    <lineage>
        <taxon>Eukaryota</taxon>
        <taxon>Metazoa</taxon>
        <taxon>Cnidaria</taxon>
        <taxon>Anthozoa</taxon>
        <taxon>Hexacorallia</taxon>
        <taxon>Scleractinia</taxon>
        <taxon>Fungiina</taxon>
        <taxon>Poritidae</taxon>
        <taxon>Porites</taxon>
    </lineage>
</organism>
<reference evidence="2 3" key="1">
    <citation type="submission" date="2022-05" db="EMBL/GenBank/DDBJ databases">
        <authorList>
            <consortium name="Genoscope - CEA"/>
            <person name="William W."/>
        </authorList>
    </citation>
    <scope>NUCLEOTIDE SEQUENCE [LARGE SCALE GENOMIC DNA]</scope>
</reference>
<sequence length="103" mass="11312">MKYIVAHLKQVLRSEELSPKPGKSTSEGIKCTQRKEKLQAGGGKALNLHRFDTTGKTGNRWSPATIRVALAICSRSPAAFRAVRSLGILQLPCSKEIRRIIGK</sequence>
<accession>A0ABN8QEZ1</accession>
<dbReference type="Proteomes" id="UP001159405">
    <property type="component" value="Unassembled WGS sequence"/>
</dbReference>
<evidence type="ECO:0000313" key="2">
    <source>
        <dbReference type="EMBL" id="CAH3160936.1"/>
    </source>
</evidence>
<evidence type="ECO:0000313" key="3">
    <source>
        <dbReference type="Proteomes" id="UP001159405"/>
    </source>
</evidence>
<feature type="region of interest" description="Disordered" evidence="1">
    <location>
        <begin position="15"/>
        <end position="34"/>
    </location>
</feature>